<evidence type="ECO:0000313" key="2">
    <source>
        <dbReference type="EMBL" id="SJZ54197.1"/>
    </source>
</evidence>
<dbReference type="Proteomes" id="UP000189941">
    <property type="component" value="Unassembled WGS sequence"/>
</dbReference>
<accession>A0A1T4LI24</accession>
<dbReference type="RefSeq" id="WP_078755840.1">
    <property type="nucleotide sequence ID" value="NZ_FUWO01000008.1"/>
</dbReference>
<dbReference type="AlphaFoldDB" id="A0A1T4LI24"/>
<reference evidence="3" key="1">
    <citation type="submission" date="2017-02" db="EMBL/GenBank/DDBJ databases">
        <authorList>
            <person name="Varghese N."/>
            <person name="Submissions S."/>
        </authorList>
    </citation>
    <scope>NUCLEOTIDE SEQUENCE [LARGE SCALE GENOMIC DNA]</scope>
    <source>
        <strain evidence="3">DSM 15739</strain>
    </source>
</reference>
<feature type="transmembrane region" description="Helical" evidence="1">
    <location>
        <begin position="6"/>
        <end position="29"/>
    </location>
</feature>
<keyword evidence="3" id="KW-1185">Reference proteome</keyword>
<dbReference type="EMBL" id="FUWO01000008">
    <property type="protein sequence ID" value="SJZ54197.1"/>
    <property type="molecule type" value="Genomic_DNA"/>
</dbReference>
<dbReference type="STRING" id="1121925.SAMN02746011_01080"/>
<keyword evidence="1" id="KW-1133">Transmembrane helix</keyword>
<evidence type="ECO:0000256" key="1">
    <source>
        <dbReference type="SAM" id="Phobius"/>
    </source>
</evidence>
<organism evidence="2 3">
    <name type="scientific">Globicatella sulfidifaciens DSM 15739</name>
    <dbReference type="NCBI Taxonomy" id="1121925"/>
    <lineage>
        <taxon>Bacteria</taxon>
        <taxon>Bacillati</taxon>
        <taxon>Bacillota</taxon>
        <taxon>Bacilli</taxon>
        <taxon>Lactobacillales</taxon>
        <taxon>Aerococcaceae</taxon>
        <taxon>Globicatella</taxon>
    </lineage>
</organism>
<name>A0A1T4LI24_9LACT</name>
<keyword evidence="1" id="KW-0472">Membrane</keyword>
<keyword evidence="1" id="KW-0812">Transmembrane</keyword>
<evidence type="ECO:0000313" key="3">
    <source>
        <dbReference type="Proteomes" id="UP000189941"/>
    </source>
</evidence>
<dbReference type="OrthoDB" id="9905895at2"/>
<protein>
    <submittedName>
        <fullName evidence="2">Uncharacterized protein</fullName>
    </submittedName>
</protein>
<gene>
    <name evidence="2" type="ORF">SAMN02746011_01080</name>
</gene>
<sequence length="252" mass="29086">MKNNKALALPIVIVFMFLSHLTYISLLNYNQIQSLRYRDIAGYYQGQSMLTISNTFLKEKDGIQQLIQRLNEVIEHQTTYLLPRHGVVMDEANFYSQLTMIQVEEQDLQQIHIISHQIYIEEQAMQKIENDGGLDELLVEGVVLSNKLPQVFDEAPIQNQVQELLHSLSELGWEQQSNKRRNFQGQLNIQPAPYTQFDFNIGQVKVKNNADGRQVTVYDQAGHQLYQQQQLNEKVGFLILSEVIILEEAIAP</sequence>
<proteinExistence type="predicted"/>